<dbReference type="EMBL" id="JAINVV010000011">
    <property type="protein sequence ID" value="MBY8825034.1"/>
    <property type="molecule type" value="Genomic_DNA"/>
</dbReference>
<dbReference type="PANTHER" id="PTHR21660:SF1">
    <property type="entry name" value="ACYL-COENZYME A THIOESTERASE 13"/>
    <property type="match status" value="1"/>
</dbReference>
<protein>
    <submittedName>
        <fullName evidence="4">PaaI family thioesterase</fullName>
    </submittedName>
</protein>
<reference evidence="4 5" key="1">
    <citation type="submission" date="2021-08" db="EMBL/GenBank/DDBJ databases">
        <authorList>
            <person name="Tuo L."/>
        </authorList>
    </citation>
    <scope>NUCLEOTIDE SEQUENCE [LARGE SCALE GENOMIC DNA]</scope>
    <source>
        <strain evidence="4 5">JCM 31229</strain>
    </source>
</reference>
<evidence type="ECO:0000313" key="4">
    <source>
        <dbReference type="EMBL" id="MBY8825034.1"/>
    </source>
</evidence>
<dbReference type="CDD" id="cd03443">
    <property type="entry name" value="PaaI_thioesterase"/>
    <property type="match status" value="1"/>
</dbReference>
<keyword evidence="2" id="KW-0378">Hydrolase</keyword>
<dbReference type="SUPFAM" id="SSF54637">
    <property type="entry name" value="Thioesterase/thiol ester dehydrase-isomerase"/>
    <property type="match status" value="1"/>
</dbReference>
<dbReference type="NCBIfam" id="TIGR00369">
    <property type="entry name" value="unchar_dom_1"/>
    <property type="match status" value="1"/>
</dbReference>
<evidence type="ECO:0000256" key="2">
    <source>
        <dbReference type="ARBA" id="ARBA00022801"/>
    </source>
</evidence>
<feature type="domain" description="Thioesterase" evidence="3">
    <location>
        <begin position="47"/>
        <end position="119"/>
    </location>
</feature>
<dbReference type="InterPro" id="IPR029069">
    <property type="entry name" value="HotDog_dom_sf"/>
</dbReference>
<dbReference type="InterPro" id="IPR003736">
    <property type="entry name" value="PAAI_dom"/>
</dbReference>
<dbReference type="InterPro" id="IPR006683">
    <property type="entry name" value="Thioestr_dom"/>
</dbReference>
<name>A0ABS7PVQ4_9SPHN</name>
<accession>A0ABS7PVQ4</accession>
<gene>
    <name evidence="4" type="ORF">K7G82_22210</name>
</gene>
<evidence type="ECO:0000256" key="1">
    <source>
        <dbReference type="ARBA" id="ARBA00008324"/>
    </source>
</evidence>
<dbReference type="PANTHER" id="PTHR21660">
    <property type="entry name" value="THIOESTERASE SUPERFAMILY MEMBER-RELATED"/>
    <property type="match status" value="1"/>
</dbReference>
<evidence type="ECO:0000259" key="3">
    <source>
        <dbReference type="Pfam" id="PF03061"/>
    </source>
</evidence>
<sequence length="134" mass="14133">MTVEELSAFLDATFPAETRPSLGEIVGIAPGSVRMSLQPTANMLRPGGIVSGPTLMALVDVAAYAAIAAHHGPEPMAVTNALSITFLRACKVEPIMADAHILKLGRRLATIDVRIWQGAEDRLIAQSTVGYALP</sequence>
<dbReference type="InterPro" id="IPR039298">
    <property type="entry name" value="ACOT13"/>
</dbReference>
<evidence type="ECO:0000313" key="5">
    <source>
        <dbReference type="Proteomes" id="UP000706039"/>
    </source>
</evidence>
<dbReference type="Pfam" id="PF03061">
    <property type="entry name" value="4HBT"/>
    <property type="match status" value="1"/>
</dbReference>
<comment type="similarity">
    <text evidence="1">Belongs to the thioesterase PaaI family.</text>
</comment>
<dbReference type="Gene3D" id="3.10.129.10">
    <property type="entry name" value="Hotdog Thioesterase"/>
    <property type="match status" value="1"/>
</dbReference>
<organism evidence="4 5">
    <name type="scientific">Sphingomonas colocasiae</name>
    <dbReference type="NCBI Taxonomy" id="1848973"/>
    <lineage>
        <taxon>Bacteria</taxon>
        <taxon>Pseudomonadati</taxon>
        <taxon>Pseudomonadota</taxon>
        <taxon>Alphaproteobacteria</taxon>
        <taxon>Sphingomonadales</taxon>
        <taxon>Sphingomonadaceae</taxon>
        <taxon>Sphingomonas</taxon>
    </lineage>
</organism>
<dbReference type="Proteomes" id="UP000706039">
    <property type="component" value="Unassembled WGS sequence"/>
</dbReference>
<proteinExistence type="inferred from homology"/>
<keyword evidence="5" id="KW-1185">Reference proteome</keyword>
<comment type="caution">
    <text evidence="4">The sequence shown here is derived from an EMBL/GenBank/DDBJ whole genome shotgun (WGS) entry which is preliminary data.</text>
</comment>